<dbReference type="PANTHER" id="PTHR24421">
    <property type="entry name" value="NITRATE/NITRITE SENSOR PROTEIN NARX-RELATED"/>
    <property type="match status" value="1"/>
</dbReference>
<reference evidence="11" key="1">
    <citation type="journal article" date="2014" name="Int. J. Syst. Evol. Microbiol.">
        <title>Complete genome sequence of Corynebacterium casei LMG S-19264T (=DSM 44701T), isolated from a smear-ripened cheese.</title>
        <authorList>
            <consortium name="US DOE Joint Genome Institute (JGI-PGF)"/>
            <person name="Walter F."/>
            <person name="Albersmeier A."/>
            <person name="Kalinowski J."/>
            <person name="Ruckert C."/>
        </authorList>
    </citation>
    <scope>NUCLEOTIDE SEQUENCE</scope>
    <source>
        <strain evidence="11">CCM 8711</strain>
    </source>
</reference>
<dbReference type="PANTHER" id="PTHR24421:SF10">
    <property type="entry name" value="NITRATE_NITRITE SENSOR PROTEIN NARQ"/>
    <property type="match status" value="1"/>
</dbReference>
<gene>
    <name evidence="11" type="ORF">GCM10011425_04250</name>
</gene>
<evidence type="ECO:0000256" key="5">
    <source>
        <dbReference type="ARBA" id="ARBA00022741"/>
    </source>
</evidence>
<dbReference type="InterPro" id="IPR005467">
    <property type="entry name" value="His_kinase_dom"/>
</dbReference>
<dbReference type="PROSITE" id="PS50109">
    <property type="entry name" value="HIS_KIN"/>
    <property type="match status" value="1"/>
</dbReference>
<dbReference type="GO" id="GO:0016020">
    <property type="term" value="C:membrane"/>
    <property type="evidence" value="ECO:0007669"/>
    <property type="project" value="InterPro"/>
</dbReference>
<feature type="transmembrane region" description="Helical" evidence="9">
    <location>
        <begin position="12"/>
        <end position="33"/>
    </location>
</feature>
<keyword evidence="8" id="KW-0902">Two-component regulatory system</keyword>
<dbReference type="Proteomes" id="UP000662074">
    <property type="component" value="Unassembled WGS sequence"/>
</dbReference>
<dbReference type="SUPFAM" id="SSF55874">
    <property type="entry name" value="ATPase domain of HSP90 chaperone/DNA topoisomerase II/histidine kinase"/>
    <property type="match status" value="1"/>
</dbReference>
<organism evidence="11 12">
    <name type="scientific">Mucilaginibacter galii</name>
    <dbReference type="NCBI Taxonomy" id="2005073"/>
    <lineage>
        <taxon>Bacteria</taxon>
        <taxon>Pseudomonadati</taxon>
        <taxon>Bacteroidota</taxon>
        <taxon>Sphingobacteriia</taxon>
        <taxon>Sphingobacteriales</taxon>
        <taxon>Sphingobacteriaceae</taxon>
        <taxon>Mucilaginibacter</taxon>
    </lineage>
</organism>
<sequence length="268" mass="29879">MQQQPFSFEAAIIAITIVFLILGAFIVMIVLVYRKRRNLHLLEKLNLQSNYKHELLKAQLEIQEQTLTNIGREIHDNIGQVLSFVKLSLNPAGGSLEQLQQKMHDSRELVAKAINDLRDLSKSLNVQYFAHLGLLKAIETEVERMNKSGLLNLNINIKGTPYELGEQCELVLFRIFQEALNNSLKHADARNFTINLQFNTETFNLTLADDGQGFTVADKLGSFNGSGLKNIESRAALIGAVATINSMPGKGCAISLQLNHHISQTNVN</sequence>
<dbReference type="InterPro" id="IPR036890">
    <property type="entry name" value="HATPase_C_sf"/>
</dbReference>
<keyword evidence="9" id="KW-0472">Membrane</keyword>
<keyword evidence="3" id="KW-0597">Phosphoprotein</keyword>
<protein>
    <recommendedName>
        <fullName evidence="2">histidine kinase</fullName>
        <ecNumber evidence="2">2.7.13.3</ecNumber>
    </recommendedName>
</protein>
<keyword evidence="7" id="KW-0067">ATP-binding</keyword>
<dbReference type="CDD" id="cd16917">
    <property type="entry name" value="HATPase_UhpB-NarQ-NarX-like"/>
    <property type="match status" value="1"/>
</dbReference>
<dbReference type="Gene3D" id="1.20.5.1930">
    <property type="match status" value="1"/>
</dbReference>
<keyword evidence="4" id="KW-0808">Transferase</keyword>
<keyword evidence="5" id="KW-0547">Nucleotide-binding</keyword>
<evidence type="ECO:0000313" key="11">
    <source>
        <dbReference type="EMBL" id="GGI49213.1"/>
    </source>
</evidence>
<dbReference type="InterPro" id="IPR011712">
    <property type="entry name" value="Sig_transdc_His_kin_sub3_dim/P"/>
</dbReference>
<comment type="catalytic activity">
    <reaction evidence="1">
        <text>ATP + protein L-histidine = ADP + protein N-phospho-L-histidine.</text>
        <dbReference type="EC" id="2.7.13.3"/>
    </reaction>
</comment>
<dbReference type="Pfam" id="PF07730">
    <property type="entry name" value="HisKA_3"/>
    <property type="match status" value="1"/>
</dbReference>
<dbReference type="EMBL" id="BMDO01000001">
    <property type="protein sequence ID" value="GGI49213.1"/>
    <property type="molecule type" value="Genomic_DNA"/>
</dbReference>
<accession>A0A917J5Q8</accession>
<comment type="caution">
    <text evidence="11">The sequence shown here is derived from an EMBL/GenBank/DDBJ whole genome shotgun (WGS) entry which is preliminary data.</text>
</comment>
<evidence type="ECO:0000256" key="7">
    <source>
        <dbReference type="ARBA" id="ARBA00022840"/>
    </source>
</evidence>
<evidence type="ECO:0000256" key="1">
    <source>
        <dbReference type="ARBA" id="ARBA00000085"/>
    </source>
</evidence>
<name>A0A917J5Q8_9SPHI</name>
<keyword evidence="9" id="KW-1133">Transmembrane helix</keyword>
<evidence type="ECO:0000256" key="3">
    <source>
        <dbReference type="ARBA" id="ARBA00022553"/>
    </source>
</evidence>
<dbReference type="GO" id="GO:0005524">
    <property type="term" value="F:ATP binding"/>
    <property type="evidence" value="ECO:0007669"/>
    <property type="project" value="UniProtKB-KW"/>
</dbReference>
<evidence type="ECO:0000256" key="6">
    <source>
        <dbReference type="ARBA" id="ARBA00022777"/>
    </source>
</evidence>
<dbReference type="GO" id="GO:0000155">
    <property type="term" value="F:phosphorelay sensor kinase activity"/>
    <property type="evidence" value="ECO:0007669"/>
    <property type="project" value="InterPro"/>
</dbReference>
<evidence type="ECO:0000256" key="9">
    <source>
        <dbReference type="SAM" id="Phobius"/>
    </source>
</evidence>
<evidence type="ECO:0000256" key="4">
    <source>
        <dbReference type="ARBA" id="ARBA00022679"/>
    </source>
</evidence>
<evidence type="ECO:0000256" key="2">
    <source>
        <dbReference type="ARBA" id="ARBA00012438"/>
    </source>
</evidence>
<dbReference type="Gene3D" id="3.30.565.10">
    <property type="entry name" value="Histidine kinase-like ATPase, C-terminal domain"/>
    <property type="match status" value="1"/>
</dbReference>
<evidence type="ECO:0000256" key="8">
    <source>
        <dbReference type="ARBA" id="ARBA00023012"/>
    </source>
</evidence>
<dbReference type="RefSeq" id="WP_188413341.1">
    <property type="nucleotide sequence ID" value="NZ_BMDO01000001.1"/>
</dbReference>
<evidence type="ECO:0000259" key="10">
    <source>
        <dbReference type="PROSITE" id="PS50109"/>
    </source>
</evidence>
<keyword evidence="12" id="KW-1185">Reference proteome</keyword>
<reference evidence="11" key="2">
    <citation type="submission" date="2020-09" db="EMBL/GenBank/DDBJ databases">
        <authorList>
            <person name="Sun Q."/>
            <person name="Sedlacek I."/>
        </authorList>
    </citation>
    <scope>NUCLEOTIDE SEQUENCE</scope>
    <source>
        <strain evidence="11">CCM 8711</strain>
    </source>
</reference>
<dbReference type="GO" id="GO:0046983">
    <property type="term" value="F:protein dimerization activity"/>
    <property type="evidence" value="ECO:0007669"/>
    <property type="project" value="InterPro"/>
</dbReference>
<evidence type="ECO:0000313" key="12">
    <source>
        <dbReference type="Proteomes" id="UP000662074"/>
    </source>
</evidence>
<keyword evidence="9" id="KW-0812">Transmembrane</keyword>
<dbReference type="InterPro" id="IPR003594">
    <property type="entry name" value="HATPase_dom"/>
</dbReference>
<keyword evidence="6" id="KW-0418">Kinase</keyword>
<proteinExistence type="predicted"/>
<dbReference type="AlphaFoldDB" id="A0A917J5Q8"/>
<dbReference type="Pfam" id="PF02518">
    <property type="entry name" value="HATPase_c"/>
    <property type="match status" value="1"/>
</dbReference>
<feature type="domain" description="Histidine kinase" evidence="10">
    <location>
        <begin position="69"/>
        <end position="262"/>
    </location>
</feature>
<dbReference type="InterPro" id="IPR050482">
    <property type="entry name" value="Sensor_HK_TwoCompSys"/>
</dbReference>
<dbReference type="EC" id="2.7.13.3" evidence="2"/>